<sequence length="39" mass="4503">MRWLSSWVYRSAFFGCEWSVAGSWFIHGVVESSDQCVDS</sequence>
<reference evidence="1" key="1">
    <citation type="submission" date="2018-11" db="EMBL/GenBank/DDBJ databases">
        <authorList>
            <consortium name="Genoscope - CEA"/>
            <person name="William W."/>
        </authorList>
    </citation>
    <scope>NUCLEOTIDE SEQUENCE</scope>
</reference>
<dbReference type="EMBL" id="LR031587">
    <property type="protein sequence ID" value="VDD23580.1"/>
    <property type="molecule type" value="Genomic_DNA"/>
</dbReference>
<evidence type="ECO:0000313" key="1">
    <source>
        <dbReference type="EMBL" id="VDD23580.1"/>
    </source>
</evidence>
<name>A0A3P6D8V7_BRACM</name>
<accession>A0A3P6D8V7</accession>
<dbReference type="AlphaFoldDB" id="A0A3P6D8V7"/>
<protein>
    <submittedName>
        <fullName evidence="1">Uncharacterized protein</fullName>
    </submittedName>
</protein>
<gene>
    <name evidence="1" type="ORF">BRASC37T46159Z</name>
</gene>
<proteinExistence type="predicted"/>
<organism evidence="1">
    <name type="scientific">Brassica campestris</name>
    <name type="common">Field mustard</name>
    <dbReference type="NCBI Taxonomy" id="3711"/>
    <lineage>
        <taxon>Eukaryota</taxon>
        <taxon>Viridiplantae</taxon>
        <taxon>Streptophyta</taxon>
        <taxon>Embryophyta</taxon>
        <taxon>Tracheophyta</taxon>
        <taxon>Spermatophyta</taxon>
        <taxon>Magnoliopsida</taxon>
        <taxon>eudicotyledons</taxon>
        <taxon>Gunneridae</taxon>
        <taxon>Pentapetalae</taxon>
        <taxon>rosids</taxon>
        <taxon>malvids</taxon>
        <taxon>Brassicales</taxon>
        <taxon>Brassicaceae</taxon>
        <taxon>Brassiceae</taxon>
        <taxon>Brassica</taxon>
    </lineage>
</organism>